<feature type="transmembrane region" description="Helical" evidence="2">
    <location>
        <begin position="12"/>
        <end position="33"/>
    </location>
</feature>
<keyword evidence="2" id="KW-0472">Membrane</keyword>
<evidence type="ECO:0000313" key="3">
    <source>
        <dbReference type="EMBL" id="SFK77730.1"/>
    </source>
</evidence>
<reference evidence="4" key="1">
    <citation type="submission" date="2016-10" db="EMBL/GenBank/DDBJ databases">
        <authorList>
            <person name="Varghese N."/>
            <person name="Submissions S."/>
        </authorList>
    </citation>
    <scope>NUCLEOTIDE SEQUENCE [LARGE SCALE GENOMIC DNA]</scope>
    <source>
        <strain evidence="4">DSM 28453</strain>
    </source>
</reference>
<gene>
    <name evidence="3" type="ORF">SAMN04488036_102139</name>
</gene>
<evidence type="ECO:0000313" key="4">
    <source>
        <dbReference type="Proteomes" id="UP000198851"/>
    </source>
</evidence>
<keyword evidence="2" id="KW-1133">Transmembrane helix</keyword>
<accession>A0A1I4CAR9</accession>
<dbReference type="EMBL" id="FOSZ01000002">
    <property type="protein sequence ID" value="SFK77730.1"/>
    <property type="molecule type" value="Genomic_DNA"/>
</dbReference>
<keyword evidence="4" id="KW-1185">Reference proteome</keyword>
<dbReference type="RefSeq" id="WP_093321704.1">
    <property type="nucleotide sequence ID" value="NZ_FOSZ01000002.1"/>
</dbReference>
<dbReference type="AlphaFoldDB" id="A0A1I4CAR9"/>
<feature type="transmembrane region" description="Helical" evidence="2">
    <location>
        <begin position="39"/>
        <end position="62"/>
    </location>
</feature>
<dbReference type="STRING" id="1280847.SAMN04488036_102139"/>
<evidence type="ECO:0000256" key="2">
    <source>
        <dbReference type="SAM" id="Phobius"/>
    </source>
</evidence>
<proteinExistence type="predicted"/>
<dbReference type="Proteomes" id="UP000198851">
    <property type="component" value="Unassembled WGS sequence"/>
</dbReference>
<feature type="region of interest" description="Disordered" evidence="1">
    <location>
        <begin position="334"/>
        <end position="368"/>
    </location>
</feature>
<sequence>MNDLTIHARAARFLRFAAIGCAILAAVSTTIGLHASDPAAGWFIPVLTGVVIAFALGVLWHVLIEAAERVRSSLGITVIVIIGALGVGFALMSSASNIAAAMAGKASVSAELTDRVDAYSKALSQSALAAKSFQPLVDITSAAGATMEGKANLEASGLNGTGTGCGQRCETYKGAATSFQTTSQQLQALSAEVETLRLQGLEYVSDLRTAASSSDQLAFGRAAQNLSAVIDQLNAVDHMPLVAATGMVTVTNLSSELTPETSSLQSKAKDIAGERVFVEAPVFVPFSVGEATRAQMFGAALQAWIAAAAIDALPFVFMLLVMLTAREPLLRDLPSQSTKERTPEAERVAKIRSDEDHIAQRPYLAAGE</sequence>
<protein>
    <submittedName>
        <fullName evidence="3">Uncharacterized protein</fullName>
    </submittedName>
</protein>
<name>A0A1I4CAR9_9RHOB</name>
<feature type="compositionally biased region" description="Basic and acidic residues" evidence="1">
    <location>
        <begin position="338"/>
        <end position="359"/>
    </location>
</feature>
<dbReference type="OrthoDB" id="7812844at2"/>
<keyword evidence="2" id="KW-0812">Transmembrane</keyword>
<feature type="transmembrane region" description="Helical" evidence="2">
    <location>
        <begin position="303"/>
        <end position="323"/>
    </location>
</feature>
<feature type="transmembrane region" description="Helical" evidence="2">
    <location>
        <begin position="74"/>
        <end position="92"/>
    </location>
</feature>
<evidence type="ECO:0000256" key="1">
    <source>
        <dbReference type="SAM" id="MobiDB-lite"/>
    </source>
</evidence>
<organism evidence="3 4">
    <name type="scientific">Shimia haliotis</name>
    <dbReference type="NCBI Taxonomy" id="1280847"/>
    <lineage>
        <taxon>Bacteria</taxon>
        <taxon>Pseudomonadati</taxon>
        <taxon>Pseudomonadota</taxon>
        <taxon>Alphaproteobacteria</taxon>
        <taxon>Rhodobacterales</taxon>
        <taxon>Roseobacteraceae</taxon>
    </lineage>
</organism>